<reference evidence="2" key="3">
    <citation type="submission" date="2023-08" db="EMBL/GenBank/DDBJ databases">
        <authorList>
            <person name="Sun Q."/>
            <person name="Ohkuma M."/>
        </authorList>
    </citation>
    <scope>NUCLEOTIDE SEQUENCE</scope>
    <source>
        <strain evidence="2">JCM 4205</strain>
    </source>
</reference>
<dbReference type="RefSeq" id="WP_062751515.1">
    <property type="nucleotide sequence ID" value="NZ_BMSJ01000017.1"/>
</dbReference>
<dbReference type="InterPro" id="IPR023393">
    <property type="entry name" value="START-like_dom_sf"/>
</dbReference>
<name>A0AAV4KU05_9ACTN</name>
<accession>A0AAV4KU05</accession>
<feature type="region of interest" description="Disordered" evidence="1">
    <location>
        <begin position="140"/>
        <end position="159"/>
    </location>
</feature>
<dbReference type="SUPFAM" id="SSF55961">
    <property type="entry name" value="Bet v1-like"/>
    <property type="match status" value="1"/>
</dbReference>
<organism evidence="2 5">
    <name type="scientific">Streptomyces cinereoruber</name>
    <dbReference type="NCBI Taxonomy" id="67260"/>
    <lineage>
        <taxon>Bacteria</taxon>
        <taxon>Bacillati</taxon>
        <taxon>Actinomycetota</taxon>
        <taxon>Actinomycetes</taxon>
        <taxon>Kitasatosporales</taxon>
        <taxon>Streptomycetaceae</taxon>
        <taxon>Streptomyces</taxon>
    </lineage>
</organism>
<dbReference type="Proteomes" id="UP000326029">
    <property type="component" value="Chromosome"/>
</dbReference>
<evidence type="ECO:0000313" key="5">
    <source>
        <dbReference type="Proteomes" id="UP000642014"/>
    </source>
</evidence>
<dbReference type="AlphaFoldDB" id="A0AAV4KU05"/>
<proteinExistence type="predicted"/>
<keyword evidence="4" id="KW-1185">Reference proteome</keyword>
<dbReference type="Pfam" id="PF10604">
    <property type="entry name" value="Polyketide_cyc2"/>
    <property type="match status" value="1"/>
</dbReference>
<evidence type="ECO:0000256" key="1">
    <source>
        <dbReference type="SAM" id="MobiDB-lite"/>
    </source>
</evidence>
<dbReference type="Gene3D" id="3.30.530.20">
    <property type="match status" value="1"/>
</dbReference>
<dbReference type="EMBL" id="BMSJ01000017">
    <property type="protein sequence ID" value="GGR50487.1"/>
    <property type="molecule type" value="Genomic_DNA"/>
</dbReference>
<reference evidence="2 5" key="1">
    <citation type="journal article" date="2014" name="Int. J. Syst. Evol. Microbiol.">
        <title>Complete genome sequence of Corynebacterium casei LMG S-19264T (=DSM 44701T), isolated from a smear-ripened cheese.</title>
        <authorList>
            <consortium name="US DOE Joint Genome Institute (JGI-PGF)"/>
            <person name="Walter F."/>
            <person name="Albersmeier A."/>
            <person name="Kalinowski J."/>
            <person name="Ruckert C."/>
        </authorList>
    </citation>
    <scope>NUCLEOTIDE SEQUENCE [LARGE SCALE GENOMIC DNA]</scope>
    <source>
        <strain evidence="2 5">JCM 4205</strain>
    </source>
</reference>
<evidence type="ECO:0000313" key="3">
    <source>
        <dbReference type="EMBL" id="QEV35510.1"/>
    </source>
</evidence>
<dbReference type="InterPro" id="IPR019587">
    <property type="entry name" value="Polyketide_cyclase/dehydratase"/>
</dbReference>
<gene>
    <name evidence="3" type="ORF">CP977_27800</name>
    <name evidence="2" type="ORF">GCM10010497_62280</name>
</gene>
<dbReference type="CDD" id="cd07812">
    <property type="entry name" value="SRPBCC"/>
    <property type="match status" value="1"/>
</dbReference>
<evidence type="ECO:0000313" key="4">
    <source>
        <dbReference type="Proteomes" id="UP000326029"/>
    </source>
</evidence>
<sequence>MTRRSTITIATTASPEQAYACLCDLRGYGDWLPRSASYRGTAPGRTSSASIGDTYVDHTPLGKVRGIVTDASPNRLVAFRQATDDDALTIDIVYRVEPAAVGCTVTRTGRIAVAGRLRPVAPLVTALTRRENRRTMARLKEHLDSSAPRRPPTHERASP</sequence>
<dbReference type="EMBL" id="CP023693">
    <property type="protein sequence ID" value="QEV35510.1"/>
    <property type="molecule type" value="Genomic_DNA"/>
</dbReference>
<dbReference type="GeneID" id="95457571"/>
<protein>
    <submittedName>
        <fullName evidence="3">SRPBCC family protein</fullName>
    </submittedName>
</protein>
<reference evidence="3 4" key="2">
    <citation type="submission" date="2017-09" db="EMBL/GenBank/DDBJ databases">
        <authorList>
            <person name="Lee N."/>
            <person name="Cho B.-K."/>
        </authorList>
    </citation>
    <scope>NUCLEOTIDE SEQUENCE [LARGE SCALE GENOMIC DNA]</scope>
    <source>
        <strain evidence="3 4">ATCC 19740</strain>
    </source>
</reference>
<evidence type="ECO:0000313" key="2">
    <source>
        <dbReference type="EMBL" id="GGR50487.1"/>
    </source>
</evidence>
<dbReference type="Proteomes" id="UP000642014">
    <property type="component" value="Unassembled WGS sequence"/>
</dbReference>